<feature type="transmembrane region" description="Helical" evidence="6">
    <location>
        <begin position="163"/>
        <end position="183"/>
    </location>
</feature>
<dbReference type="InterPro" id="IPR011701">
    <property type="entry name" value="MFS"/>
</dbReference>
<feature type="compositionally biased region" description="Basic and acidic residues" evidence="5">
    <location>
        <begin position="588"/>
        <end position="605"/>
    </location>
</feature>
<dbReference type="Gene3D" id="1.20.1250.20">
    <property type="entry name" value="MFS general substrate transporter like domains"/>
    <property type="match status" value="1"/>
</dbReference>
<dbReference type="PANTHER" id="PTHR23502">
    <property type="entry name" value="MAJOR FACILITATOR SUPERFAMILY"/>
    <property type="match status" value="1"/>
</dbReference>
<feature type="transmembrane region" description="Helical" evidence="6">
    <location>
        <begin position="340"/>
        <end position="364"/>
    </location>
</feature>
<dbReference type="Pfam" id="PF07690">
    <property type="entry name" value="MFS_1"/>
    <property type="match status" value="1"/>
</dbReference>
<sequence length="630" mass="68582">MMAKTEKQPHVPAVVGEQHSRGHNDGYDHDLEAGRTEREEGDHGSTTLTGSEHSDDNSSSSSTSPSSRRHSTASTRPAQRAQSPGGSPVARISTNVSLGPDNPVEHYTSFVEVPDSVYDRIPQHRKLVIVALLSYCAFLAPISSTTVLSAVPEVAATFNTTGSIIGLSNALYMLFMGLSPIVWGPSSEVWGRKSITCTTAVLFFGCSIGTALAPNLAAFFIFRILTAFEGTAFLLVGSACLQDIFRPTERATAMGWFLSGTLIGPAIGPFVGGIIVTYTDWTVIFWVQAGLAGLAALGAFLILPETIHHKKYDDLEGLTARRKAKVLANMINPWRVLKLFLLYPNLILTGIASSSLVWNMYSLLTPIRYVLNPRFGLTTPMQSGLFYLAPGAGYLLGTFVGGRYADYVVKKYVKKSGGKRIPEDRMRSALPFMGVVIPGCVLIYGWSVEKNVGGIPLAVVVLFLQGVAQLFCFPSLNTYCLDVMPSRGSDVISGNYIVRYLFGCLGTGVVLPAVNSIGVGWFSTISASFLVCSAGGIWATITWGARWREQADRRRRAKKFARAEREKGEAREPRHAEGHSRRSSSLAGRDHERAREHVNLEKEHAPVSADVRASTPRNDEPSRDDMKDSR</sequence>
<dbReference type="InterPro" id="IPR036259">
    <property type="entry name" value="MFS_trans_sf"/>
</dbReference>
<organism evidence="8 9">
    <name type="scientific">Diaporthe eres</name>
    <name type="common">Phomopsis oblonga</name>
    <dbReference type="NCBI Taxonomy" id="83184"/>
    <lineage>
        <taxon>Eukaryota</taxon>
        <taxon>Fungi</taxon>
        <taxon>Dikarya</taxon>
        <taxon>Ascomycota</taxon>
        <taxon>Pezizomycotina</taxon>
        <taxon>Sordariomycetes</taxon>
        <taxon>Sordariomycetidae</taxon>
        <taxon>Diaporthales</taxon>
        <taxon>Diaporthaceae</taxon>
        <taxon>Diaporthe</taxon>
        <taxon>Diaporthe eres species complex</taxon>
    </lineage>
</organism>
<keyword evidence="9" id="KW-1185">Reference proteome</keyword>
<feature type="compositionally biased region" description="Basic and acidic residues" evidence="5">
    <location>
        <begin position="561"/>
        <end position="580"/>
    </location>
</feature>
<keyword evidence="4 6" id="KW-0472">Membrane</keyword>
<feature type="transmembrane region" description="Helical" evidence="6">
    <location>
        <begin position="253"/>
        <end position="277"/>
    </location>
</feature>
<feature type="transmembrane region" description="Helical" evidence="6">
    <location>
        <begin position="220"/>
        <end position="241"/>
    </location>
</feature>
<feature type="transmembrane region" description="Helical" evidence="6">
    <location>
        <begin position="520"/>
        <end position="545"/>
    </location>
</feature>
<feature type="region of interest" description="Disordered" evidence="5">
    <location>
        <begin position="1"/>
        <end position="100"/>
    </location>
</feature>
<keyword evidence="3 6" id="KW-1133">Transmembrane helix</keyword>
<evidence type="ECO:0000256" key="6">
    <source>
        <dbReference type="SAM" id="Phobius"/>
    </source>
</evidence>
<feature type="compositionally biased region" description="Low complexity" evidence="5">
    <location>
        <begin position="57"/>
        <end position="78"/>
    </location>
</feature>
<comment type="caution">
    <text evidence="8">The sequence shown here is derived from an EMBL/GenBank/DDBJ whole genome shotgun (WGS) entry which is preliminary data.</text>
</comment>
<gene>
    <name evidence="8" type="ORF">SLS63_007812</name>
</gene>
<feature type="compositionally biased region" description="Basic and acidic residues" evidence="5">
    <location>
        <begin position="18"/>
        <end position="43"/>
    </location>
</feature>
<evidence type="ECO:0000313" key="8">
    <source>
        <dbReference type="EMBL" id="KAK7726135.1"/>
    </source>
</evidence>
<protein>
    <recommendedName>
        <fullName evidence="7">Major facilitator superfamily (MFS) profile domain-containing protein</fullName>
    </recommendedName>
</protein>
<feature type="transmembrane region" description="Helical" evidence="6">
    <location>
        <begin position="497"/>
        <end position="514"/>
    </location>
</feature>
<dbReference type="PANTHER" id="PTHR23502:SF64">
    <property type="entry name" value="TRANSPORTER, PUTATIVE (AFU_ORTHOLOGUE AFUA_3G11760)-RELATED"/>
    <property type="match status" value="1"/>
</dbReference>
<name>A0ABR1P4C2_DIAER</name>
<evidence type="ECO:0000256" key="2">
    <source>
        <dbReference type="ARBA" id="ARBA00022692"/>
    </source>
</evidence>
<evidence type="ECO:0000313" key="9">
    <source>
        <dbReference type="Proteomes" id="UP001430848"/>
    </source>
</evidence>
<dbReference type="SUPFAM" id="SSF103473">
    <property type="entry name" value="MFS general substrate transporter"/>
    <property type="match status" value="1"/>
</dbReference>
<feature type="transmembrane region" description="Helical" evidence="6">
    <location>
        <begin position="195"/>
        <end position="214"/>
    </location>
</feature>
<feature type="transmembrane region" description="Helical" evidence="6">
    <location>
        <begin position="453"/>
        <end position="476"/>
    </location>
</feature>
<feature type="domain" description="Major facilitator superfamily (MFS) profile" evidence="7">
    <location>
        <begin position="129"/>
        <end position="551"/>
    </location>
</feature>
<evidence type="ECO:0000256" key="4">
    <source>
        <dbReference type="ARBA" id="ARBA00023136"/>
    </source>
</evidence>
<dbReference type="InterPro" id="IPR020846">
    <property type="entry name" value="MFS_dom"/>
</dbReference>
<feature type="transmembrane region" description="Helical" evidence="6">
    <location>
        <begin position="384"/>
        <end position="405"/>
    </location>
</feature>
<feature type="compositionally biased region" description="Basic and acidic residues" evidence="5">
    <location>
        <begin position="617"/>
        <end position="630"/>
    </location>
</feature>
<accession>A0ABR1P4C2</accession>
<feature type="transmembrane region" description="Helical" evidence="6">
    <location>
        <begin position="127"/>
        <end position="151"/>
    </location>
</feature>
<comment type="subcellular location">
    <subcellularLocation>
        <location evidence="1">Membrane</location>
        <topology evidence="1">Multi-pass membrane protein</topology>
    </subcellularLocation>
</comment>
<feature type="transmembrane region" description="Helical" evidence="6">
    <location>
        <begin position="283"/>
        <end position="303"/>
    </location>
</feature>
<dbReference type="EMBL" id="JAKNSF020000045">
    <property type="protein sequence ID" value="KAK7726135.1"/>
    <property type="molecule type" value="Genomic_DNA"/>
</dbReference>
<proteinExistence type="predicted"/>
<dbReference type="PROSITE" id="PS50850">
    <property type="entry name" value="MFS"/>
    <property type="match status" value="1"/>
</dbReference>
<evidence type="ECO:0000256" key="1">
    <source>
        <dbReference type="ARBA" id="ARBA00004141"/>
    </source>
</evidence>
<feature type="region of interest" description="Disordered" evidence="5">
    <location>
        <begin position="558"/>
        <end position="630"/>
    </location>
</feature>
<keyword evidence="2 6" id="KW-0812">Transmembrane</keyword>
<dbReference type="Proteomes" id="UP001430848">
    <property type="component" value="Unassembled WGS sequence"/>
</dbReference>
<evidence type="ECO:0000259" key="7">
    <source>
        <dbReference type="PROSITE" id="PS50850"/>
    </source>
</evidence>
<evidence type="ECO:0000256" key="3">
    <source>
        <dbReference type="ARBA" id="ARBA00022989"/>
    </source>
</evidence>
<reference evidence="8 9" key="1">
    <citation type="submission" date="2024-02" db="EMBL/GenBank/DDBJ databases">
        <title>De novo assembly and annotation of 12 fungi associated with fruit tree decline syndrome in Ontario, Canada.</title>
        <authorList>
            <person name="Sulman M."/>
            <person name="Ellouze W."/>
            <person name="Ilyukhin E."/>
        </authorList>
    </citation>
    <scope>NUCLEOTIDE SEQUENCE [LARGE SCALE GENOMIC DNA]</scope>
    <source>
        <strain evidence="8 9">M169</strain>
    </source>
</reference>
<feature type="transmembrane region" description="Helical" evidence="6">
    <location>
        <begin position="426"/>
        <end position="447"/>
    </location>
</feature>
<evidence type="ECO:0000256" key="5">
    <source>
        <dbReference type="SAM" id="MobiDB-lite"/>
    </source>
</evidence>